<keyword evidence="6 8" id="KW-1133">Transmembrane helix</keyword>
<feature type="transmembrane region" description="Helical" evidence="8">
    <location>
        <begin position="127"/>
        <end position="147"/>
    </location>
</feature>
<dbReference type="PANTHER" id="PTHR36838">
    <property type="entry name" value="AUXIN EFFLUX CARRIER FAMILY PROTEIN"/>
    <property type="match status" value="1"/>
</dbReference>
<keyword evidence="4" id="KW-1003">Cell membrane</keyword>
<reference evidence="9 10" key="1">
    <citation type="submission" date="2022-01" db="EMBL/GenBank/DDBJ databases">
        <title>Novel bile acid biosynthetic pathways are enriched in the microbiome of centenarians.</title>
        <authorList>
            <person name="Sato Y."/>
            <person name="Atarashi K."/>
            <person name="Plichta R.D."/>
            <person name="Arai Y."/>
            <person name="Sasajima S."/>
            <person name="Kearney M.S."/>
            <person name="Suda W."/>
            <person name="Takeshita K."/>
            <person name="Sasaki T."/>
            <person name="Okamoto S."/>
            <person name="Skelly N.A."/>
            <person name="Okamura Y."/>
            <person name="Vlamakis H."/>
            <person name="Li Y."/>
            <person name="Tanoue T."/>
            <person name="Takei H."/>
            <person name="Nittono H."/>
            <person name="Narushima S."/>
            <person name="Irie J."/>
            <person name="Itoh H."/>
            <person name="Moriya K."/>
            <person name="Sugiura Y."/>
            <person name="Suematsu M."/>
            <person name="Moritoki N."/>
            <person name="Shibata S."/>
            <person name="Littman R.D."/>
            <person name="Fischbach A.M."/>
            <person name="Uwamino Y."/>
            <person name="Inoue T."/>
            <person name="Honda A."/>
            <person name="Hattori M."/>
            <person name="Murai T."/>
            <person name="Xavier J.R."/>
            <person name="Hirose N."/>
            <person name="Honda K."/>
        </authorList>
    </citation>
    <scope>NUCLEOTIDE SEQUENCE [LARGE SCALE GENOMIC DNA]</scope>
    <source>
        <strain evidence="9 10">CE91-St30</strain>
    </source>
</reference>
<evidence type="ECO:0000256" key="6">
    <source>
        <dbReference type="ARBA" id="ARBA00022989"/>
    </source>
</evidence>
<keyword evidence="7 8" id="KW-0472">Membrane</keyword>
<feature type="transmembrane region" description="Helical" evidence="8">
    <location>
        <begin position="103"/>
        <end position="121"/>
    </location>
</feature>
<evidence type="ECO:0000313" key="10">
    <source>
        <dbReference type="Proteomes" id="UP001320544"/>
    </source>
</evidence>
<feature type="transmembrane region" description="Helical" evidence="8">
    <location>
        <begin position="230"/>
        <end position="251"/>
    </location>
</feature>
<dbReference type="InterPro" id="IPR038770">
    <property type="entry name" value="Na+/solute_symporter_sf"/>
</dbReference>
<evidence type="ECO:0000256" key="7">
    <source>
        <dbReference type="ARBA" id="ARBA00023136"/>
    </source>
</evidence>
<dbReference type="RefSeq" id="WP_244387540.1">
    <property type="nucleotide sequence ID" value="NZ_AP025564.1"/>
</dbReference>
<keyword evidence="3" id="KW-0813">Transport</keyword>
<name>A0ABN6MC43_9ACTN</name>
<feature type="transmembrane region" description="Helical" evidence="8">
    <location>
        <begin position="68"/>
        <end position="91"/>
    </location>
</feature>
<feature type="transmembrane region" description="Helical" evidence="8">
    <location>
        <begin position="36"/>
        <end position="56"/>
    </location>
</feature>
<keyword evidence="5 8" id="KW-0812">Transmembrane</keyword>
<evidence type="ECO:0000313" key="9">
    <source>
        <dbReference type="EMBL" id="BDE94754.1"/>
    </source>
</evidence>
<evidence type="ECO:0000256" key="8">
    <source>
        <dbReference type="SAM" id="Phobius"/>
    </source>
</evidence>
<dbReference type="EMBL" id="AP025564">
    <property type="protein sequence ID" value="BDE94754.1"/>
    <property type="molecule type" value="Genomic_DNA"/>
</dbReference>
<dbReference type="Pfam" id="PF03547">
    <property type="entry name" value="Mem_trans"/>
    <property type="match status" value="1"/>
</dbReference>
<dbReference type="PANTHER" id="PTHR36838:SF1">
    <property type="entry name" value="SLR1864 PROTEIN"/>
    <property type="match status" value="1"/>
</dbReference>
<evidence type="ECO:0000256" key="3">
    <source>
        <dbReference type="ARBA" id="ARBA00022448"/>
    </source>
</evidence>
<proteinExistence type="inferred from homology"/>
<accession>A0ABN6MC43</accession>
<gene>
    <name evidence="9" type="ORF">CE91St30_00870</name>
</gene>
<evidence type="ECO:0000256" key="4">
    <source>
        <dbReference type="ARBA" id="ARBA00022475"/>
    </source>
</evidence>
<feature type="transmembrane region" description="Helical" evidence="8">
    <location>
        <begin position="290"/>
        <end position="311"/>
    </location>
</feature>
<sequence length="312" mass="33882">MSFQSVESQMVILFLGIVLGFIARKASVMNDRFDGQFSKLVLNVTLPCLIISSVLMNDELPDASTVGLIFLLSCTSYAIILAIAFAVPFLLRFPKDKRGTYSFMIAFGNVGFIGFPVLSAIFGDQAILYAAIFNIPFNLLVFTVGVFMISEGEGTLRERLTDGAKHVVSPTLISCFVALALALLRITEPGILGQSLDVMGQMTTPAALLIIGSTLAKMPIREMISSFRPYIASLFRLVFVPVAIFFVFRSFVTDPMLLGTIVITSGMPVATNGTLLCLQYGGDLKTMTKGTFVSTIMSLITIPLLAMMLVYL</sequence>
<evidence type="ECO:0000256" key="2">
    <source>
        <dbReference type="ARBA" id="ARBA00010145"/>
    </source>
</evidence>
<organism evidence="9 10">
    <name type="scientific">Raoultibacter timonensis</name>
    <dbReference type="NCBI Taxonomy" id="1907662"/>
    <lineage>
        <taxon>Bacteria</taxon>
        <taxon>Bacillati</taxon>
        <taxon>Actinomycetota</taxon>
        <taxon>Coriobacteriia</taxon>
        <taxon>Eggerthellales</taxon>
        <taxon>Eggerthellaceae</taxon>
        <taxon>Raoultibacter</taxon>
    </lineage>
</organism>
<dbReference type="Proteomes" id="UP001320544">
    <property type="component" value="Chromosome"/>
</dbReference>
<evidence type="ECO:0000256" key="1">
    <source>
        <dbReference type="ARBA" id="ARBA00004651"/>
    </source>
</evidence>
<feature type="transmembrane region" description="Helical" evidence="8">
    <location>
        <begin position="6"/>
        <end position="24"/>
    </location>
</feature>
<dbReference type="InterPro" id="IPR004776">
    <property type="entry name" value="Mem_transp_PIN-like"/>
</dbReference>
<feature type="transmembrane region" description="Helical" evidence="8">
    <location>
        <begin position="198"/>
        <end position="218"/>
    </location>
</feature>
<feature type="transmembrane region" description="Helical" evidence="8">
    <location>
        <begin position="257"/>
        <end position="278"/>
    </location>
</feature>
<keyword evidence="10" id="KW-1185">Reference proteome</keyword>
<comment type="similarity">
    <text evidence="2">Belongs to the auxin efflux carrier (TC 2.A.69) family.</text>
</comment>
<protein>
    <submittedName>
        <fullName evidence="9">Transporter</fullName>
    </submittedName>
</protein>
<dbReference type="Gene3D" id="1.20.1530.20">
    <property type="match status" value="2"/>
</dbReference>
<evidence type="ECO:0000256" key="5">
    <source>
        <dbReference type="ARBA" id="ARBA00022692"/>
    </source>
</evidence>
<feature type="transmembrane region" description="Helical" evidence="8">
    <location>
        <begin position="167"/>
        <end position="186"/>
    </location>
</feature>
<comment type="subcellular location">
    <subcellularLocation>
        <location evidence="1">Cell membrane</location>
        <topology evidence="1">Multi-pass membrane protein</topology>
    </subcellularLocation>
</comment>